<dbReference type="InterPro" id="IPR002018">
    <property type="entry name" value="CarbesteraseB"/>
</dbReference>
<evidence type="ECO:0000313" key="6">
    <source>
        <dbReference type="Proteomes" id="UP000612362"/>
    </source>
</evidence>
<evidence type="ECO:0000256" key="1">
    <source>
        <dbReference type="ARBA" id="ARBA00005964"/>
    </source>
</evidence>
<evidence type="ECO:0000259" key="4">
    <source>
        <dbReference type="Pfam" id="PF00135"/>
    </source>
</evidence>
<dbReference type="AlphaFoldDB" id="A0A8J3HWA9"/>
<dbReference type="GO" id="GO:0052689">
    <property type="term" value="F:carboxylic ester hydrolase activity"/>
    <property type="evidence" value="ECO:0007669"/>
    <property type="project" value="TreeGrafter"/>
</dbReference>
<evidence type="ECO:0000313" key="5">
    <source>
        <dbReference type="EMBL" id="GHO42195.1"/>
    </source>
</evidence>
<dbReference type="Gene3D" id="3.40.50.1820">
    <property type="entry name" value="alpha/beta hydrolase"/>
    <property type="match status" value="1"/>
</dbReference>
<dbReference type="InterPro" id="IPR029058">
    <property type="entry name" value="AB_hydrolase_fold"/>
</dbReference>
<dbReference type="PROSITE" id="PS00941">
    <property type="entry name" value="CARBOXYLESTERASE_B_2"/>
    <property type="match status" value="1"/>
</dbReference>
<comment type="caution">
    <text evidence="5">The sequence shown here is derived from an EMBL/GenBank/DDBJ whole genome shotgun (WGS) entry which is preliminary data.</text>
</comment>
<gene>
    <name evidence="5" type="ORF">KSX_03580</name>
</gene>
<keyword evidence="2 3" id="KW-0378">Hydrolase</keyword>
<dbReference type="EMBL" id="BNJF01000001">
    <property type="protein sequence ID" value="GHO42195.1"/>
    <property type="molecule type" value="Genomic_DNA"/>
</dbReference>
<dbReference type="PANTHER" id="PTHR43918:SF4">
    <property type="entry name" value="CARBOXYLIC ESTER HYDROLASE"/>
    <property type="match status" value="1"/>
</dbReference>
<dbReference type="EC" id="3.1.1.-" evidence="3"/>
<dbReference type="InterPro" id="IPR019826">
    <property type="entry name" value="Carboxylesterase_B_AS"/>
</dbReference>
<dbReference type="Pfam" id="PF00135">
    <property type="entry name" value="COesterase"/>
    <property type="match status" value="1"/>
</dbReference>
<comment type="similarity">
    <text evidence="1 3">Belongs to the type-B carboxylesterase/lipase family.</text>
</comment>
<proteinExistence type="inferred from homology"/>
<reference evidence="5" key="1">
    <citation type="submission" date="2020-10" db="EMBL/GenBank/DDBJ databases">
        <title>Taxonomic study of unclassified bacteria belonging to the class Ktedonobacteria.</title>
        <authorList>
            <person name="Yabe S."/>
            <person name="Wang C.M."/>
            <person name="Zheng Y."/>
            <person name="Sakai Y."/>
            <person name="Cavaletti L."/>
            <person name="Monciardini P."/>
            <person name="Donadio S."/>
        </authorList>
    </citation>
    <scope>NUCLEOTIDE SEQUENCE</scope>
    <source>
        <strain evidence="5">SOSP1-1</strain>
    </source>
</reference>
<dbReference type="InterPro" id="IPR050654">
    <property type="entry name" value="AChE-related_enzymes"/>
</dbReference>
<protein>
    <recommendedName>
        <fullName evidence="3">Carboxylic ester hydrolase</fullName>
        <ecNumber evidence="3">3.1.1.-</ecNumber>
    </recommendedName>
</protein>
<organism evidence="5 6">
    <name type="scientific">Ktedonospora formicarum</name>
    <dbReference type="NCBI Taxonomy" id="2778364"/>
    <lineage>
        <taxon>Bacteria</taxon>
        <taxon>Bacillati</taxon>
        <taxon>Chloroflexota</taxon>
        <taxon>Ktedonobacteria</taxon>
        <taxon>Ktedonobacterales</taxon>
        <taxon>Ktedonobacteraceae</taxon>
        <taxon>Ktedonospora</taxon>
    </lineage>
</organism>
<name>A0A8J3HWA9_9CHLR</name>
<dbReference type="SUPFAM" id="SSF53474">
    <property type="entry name" value="alpha/beta-Hydrolases"/>
    <property type="match status" value="1"/>
</dbReference>
<accession>A0A8J3HWA9</accession>
<dbReference type="PROSITE" id="PS00122">
    <property type="entry name" value="CARBOXYLESTERASE_B_1"/>
    <property type="match status" value="1"/>
</dbReference>
<evidence type="ECO:0000256" key="2">
    <source>
        <dbReference type="ARBA" id="ARBA00022801"/>
    </source>
</evidence>
<evidence type="ECO:0000256" key="3">
    <source>
        <dbReference type="RuleBase" id="RU361235"/>
    </source>
</evidence>
<feature type="domain" description="Carboxylesterase type B" evidence="4">
    <location>
        <begin position="5"/>
        <end position="488"/>
    </location>
</feature>
<dbReference type="PANTHER" id="PTHR43918">
    <property type="entry name" value="ACETYLCHOLINESTERASE"/>
    <property type="match status" value="1"/>
</dbReference>
<dbReference type="InterPro" id="IPR019819">
    <property type="entry name" value="Carboxylesterase_B_CS"/>
</dbReference>
<dbReference type="Proteomes" id="UP000612362">
    <property type="component" value="Unassembled WGS sequence"/>
</dbReference>
<dbReference type="RefSeq" id="WP_220191768.1">
    <property type="nucleotide sequence ID" value="NZ_BNJF01000001.1"/>
</dbReference>
<sequence length="522" mass="56610">MDNNLVVSTSSGRFRGHIEGRVTSYLGIPYAQPPVGALRFRAPQPFQATRGVVDAYRFGAASIQTIPPFVAWIYPPQDQQSEDCLTLNVWTPPWDGTLRPVIVWLHGGAFRTGATRMPLMNGRALAEHGVVVVTVNYRLGTFGLLAHPDFADPDNGSWANWQLQDMGAALHWVRQNIAAFGGDPARMCLMGQSGGAMSAAILAQNAAYRSCFQMAVLLSPPTLSAPVSMTQEDAAAYTELLASSLATTPRGLRNVPARTLHEAELTLNLQPLPAHFTSGQDFKLAPLLDSIFYLSDWTRTTWPADIAVIITYTLDEGAFFYNLYDQATHTRLTPPVPSTRDMLAAMVLPLVGGSLDAVAAVINVYTRAAVAEGRSSAPADLWVDIAGDRMLRNYGTRYATTIAKNGASIRYATYMHQVKAPGRGVPHCSDMPMIFGTYGLDYYRDKVGAGPEEARLSHDMMSALVSFTRDTIPTIASGLEWPVYQPGAATSVHWGTGDSSDTTIGPIPRLAQLAVWDAILGY</sequence>
<keyword evidence="6" id="KW-1185">Reference proteome</keyword>